<dbReference type="OMA" id="SEFAVVH"/>
<accession>F4NU96</accession>
<dbReference type="HOGENOM" id="CLU_020819_1_0_1"/>
<evidence type="ECO:0000313" key="3">
    <source>
        <dbReference type="Proteomes" id="UP000007241"/>
    </source>
</evidence>
<dbReference type="STRING" id="684364.F4NU96"/>
<gene>
    <name evidence="2" type="ORF">BATDEDRAFT_85109</name>
</gene>
<organism evidence="2 3">
    <name type="scientific">Batrachochytrium dendrobatidis (strain JAM81 / FGSC 10211)</name>
    <name type="common">Frog chytrid fungus</name>
    <dbReference type="NCBI Taxonomy" id="684364"/>
    <lineage>
        <taxon>Eukaryota</taxon>
        <taxon>Fungi</taxon>
        <taxon>Fungi incertae sedis</taxon>
        <taxon>Chytridiomycota</taxon>
        <taxon>Chytridiomycota incertae sedis</taxon>
        <taxon>Chytridiomycetes</taxon>
        <taxon>Rhizophydiales</taxon>
        <taxon>Rhizophydiales incertae sedis</taxon>
        <taxon>Batrachochytrium</taxon>
    </lineage>
</organism>
<dbReference type="AlphaFoldDB" id="F4NU96"/>
<evidence type="ECO:0000313" key="2">
    <source>
        <dbReference type="EMBL" id="EGF84399.1"/>
    </source>
</evidence>
<dbReference type="RefSeq" id="XP_006676425.1">
    <property type="nucleotide sequence ID" value="XM_006676362.1"/>
</dbReference>
<dbReference type="Proteomes" id="UP000007241">
    <property type="component" value="Unassembled WGS sequence"/>
</dbReference>
<reference evidence="2 3" key="1">
    <citation type="submission" date="2009-12" db="EMBL/GenBank/DDBJ databases">
        <title>The draft genome of Batrachochytrium dendrobatidis.</title>
        <authorList>
            <consortium name="US DOE Joint Genome Institute (JGI-PGF)"/>
            <person name="Kuo A."/>
            <person name="Salamov A."/>
            <person name="Schmutz J."/>
            <person name="Lucas S."/>
            <person name="Pitluck S."/>
            <person name="Rosenblum E."/>
            <person name="Stajich J."/>
            <person name="Eisen M."/>
            <person name="Grigoriev I.V."/>
        </authorList>
    </citation>
    <scope>NUCLEOTIDE SEQUENCE [LARGE SCALE GENOMIC DNA]</scope>
    <source>
        <strain evidence="3">JAM81 / FGSC 10211</strain>
    </source>
</reference>
<protein>
    <recommendedName>
        <fullName evidence="4">PB1 domain-containing protein</fullName>
    </recommendedName>
</protein>
<dbReference type="PANTHER" id="PTHR33129:SF1">
    <property type="entry name" value="ATP-BINDING PROTEIN"/>
    <property type="match status" value="1"/>
</dbReference>
<dbReference type="OrthoDB" id="2132453at2759"/>
<name>F4NU96_BATDJ</name>
<feature type="region of interest" description="Disordered" evidence="1">
    <location>
        <begin position="94"/>
        <end position="136"/>
    </location>
</feature>
<dbReference type="EMBL" id="GL882879">
    <property type="protein sequence ID" value="EGF84399.1"/>
    <property type="molecule type" value="Genomic_DNA"/>
</dbReference>
<dbReference type="InParanoid" id="F4NU96"/>
<keyword evidence="3" id="KW-1185">Reference proteome</keyword>
<dbReference type="PANTHER" id="PTHR33129">
    <property type="entry name" value="PROTEIN KINASE DOMAIN-CONTAINING PROTEIN-RELATED"/>
    <property type="match status" value="1"/>
</dbReference>
<feature type="compositionally biased region" description="Basic and acidic residues" evidence="1">
    <location>
        <begin position="113"/>
        <end position="127"/>
    </location>
</feature>
<evidence type="ECO:0008006" key="4">
    <source>
        <dbReference type="Google" id="ProtNLM"/>
    </source>
</evidence>
<evidence type="ECO:0000256" key="1">
    <source>
        <dbReference type="SAM" id="MobiDB-lite"/>
    </source>
</evidence>
<proteinExistence type="predicted"/>
<sequence>MSKRYLNVEYAGTRTRIDITDFEDLSDAQDAIKAKYGPAMADIGAPQLQLYDQQGQLIADLDDIAIENTPQYYKKRTRGGSCVVIGVLPLPPRQPTQTDLDSASAAASTSHLPAEEGSSHKRQRTEPESESEPDNLTARLKSFANAQLVDECIQSTDHVFFPYTQDKIQKLYVRECYKDVFELLLKHISPSMESFAISGTPGIGKSLFFVYILYRLMDDFAEKTLSLKPNRIVYQMGSTYKCFDLQQQLVTRTTEFDAEELVWKQDTFYVIDGRTSEPLASSCIVLFISSPRSEWYKEFVKQKMAKEWYFPVWTLDELQTCRLHCYPGLKIEMLQERHRICGGVARFVFHNDYSIPVPKKMLSALADVNAAVGVKYVGETTDIFPASHTLLQILVGDDEFGNTYQFTDLDVASEYVGEQLWQLRSSQMITNLQEMFGGAPNEISRHLFEIYGHVVFSTGRKTLKCRCLEDGKATKITLDALNSQRTTFGKNTIPTAAALNGNYYEPTDDDNFPAIDSLSQQGMFQFTVAAEHPIRGVDILTQLCNLYDEPKLYFVVPPHRFEKFKKQTFKEKKGTEQVRPIPGLKQYVIKLPITQSDLKSRKW</sequence>
<dbReference type="InterPro" id="IPR052980">
    <property type="entry name" value="Crinkler_effector"/>
</dbReference>
<dbReference type="GeneID" id="18241949"/>